<keyword evidence="2" id="KW-1185">Reference proteome</keyword>
<dbReference type="EMBL" id="JABBWD010000002">
    <property type="protein sequence ID" value="KAG1783140.1"/>
    <property type="molecule type" value="Genomic_DNA"/>
</dbReference>
<proteinExistence type="predicted"/>
<organism evidence="1 2">
    <name type="scientific">Suillus placidus</name>
    <dbReference type="NCBI Taxonomy" id="48579"/>
    <lineage>
        <taxon>Eukaryota</taxon>
        <taxon>Fungi</taxon>
        <taxon>Dikarya</taxon>
        <taxon>Basidiomycota</taxon>
        <taxon>Agaricomycotina</taxon>
        <taxon>Agaricomycetes</taxon>
        <taxon>Agaricomycetidae</taxon>
        <taxon>Boletales</taxon>
        <taxon>Suillineae</taxon>
        <taxon>Suillaceae</taxon>
        <taxon>Suillus</taxon>
    </lineage>
</organism>
<accession>A0A9P7A7L9</accession>
<dbReference type="InterPro" id="IPR012337">
    <property type="entry name" value="RNaseH-like_sf"/>
</dbReference>
<sequence>ELQKFELDENEWEIARQLCDILKVLKDATLFFSRSTPDLATVIPAMDLIDERLTTYSHDTKFLLSIHSAVGLAKKTLDRYYQLMDKSEVYRIAMVLHPHHKLSYFKSAGWEDGWIKIAEDLIRNEFEQSSLNMEIRDDADSKVEANVPPAVDISCLVYYLSLSFLSL</sequence>
<name>A0A9P7A7L9_9AGAM</name>
<evidence type="ECO:0000313" key="2">
    <source>
        <dbReference type="Proteomes" id="UP000714275"/>
    </source>
</evidence>
<feature type="non-terminal residue" evidence="1">
    <location>
        <position position="167"/>
    </location>
</feature>
<dbReference type="AlphaFoldDB" id="A0A9P7A7L9"/>
<evidence type="ECO:0000313" key="1">
    <source>
        <dbReference type="EMBL" id="KAG1783140.1"/>
    </source>
</evidence>
<comment type="caution">
    <text evidence="1">The sequence shown here is derived from an EMBL/GenBank/DDBJ whole genome shotgun (WGS) entry which is preliminary data.</text>
</comment>
<reference evidence="1" key="1">
    <citation type="journal article" date="2020" name="New Phytol.">
        <title>Comparative genomics reveals dynamic genome evolution in host specialist ectomycorrhizal fungi.</title>
        <authorList>
            <person name="Lofgren L.A."/>
            <person name="Nguyen N.H."/>
            <person name="Vilgalys R."/>
            <person name="Ruytinx J."/>
            <person name="Liao H.L."/>
            <person name="Branco S."/>
            <person name="Kuo A."/>
            <person name="LaButti K."/>
            <person name="Lipzen A."/>
            <person name="Andreopoulos W."/>
            <person name="Pangilinan J."/>
            <person name="Riley R."/>
            <person name="Hundley H."/>
            <person name="Na H."/>
            <person name="Barry K."/>
            <person name="Grigoriev I.V."/>
            <person name="Stajich J.E."/>
            <person name="Kennedy P.G."/>
        </authorList>
    </citation>
    <scope>NUCLEOTIDE SEQUENCE</scope>
    <source>
        <strain evidence="1">DOB743</strain>
    </source>
</reference>
<protein>
    <submittedName>
        <fullName evidence="1">Uncharacterized protein</fullName>
    </submittedName>
</protein>
<dbReference type="OrthoDB" id="3359487at2759"/>
<dbReference type="SUPFAM" id="SSF53098">
    <property type="entry name" value="Ribonuclease H-like"/>
    <property type="match status" value="1"/>
</dbReference>
<dbReference type="Proteomes" id="UP000714275">
    <property type="component" value="Unassembled WGS sequence"/>
</dbReference>
<gene>
    <name evidence="1" type="ORF">EV702DRAFT_959578</name>
</gene>